<keyword evidence="3" id="KW-0808">Transferase</keyword>
<name>A0A0F0CTR5_9BACT</name>
<reference evidence="3 4" key="1">
    <citation type="submission" date="2015-02" db="EMBL/GenBank/DDBJ databases">
        <title>Single-cell genomics of uncultivated deep-branching MTB reveals a conserved set of magnetosome genes.</title>
        <authorList>
            <person name="Kolinko S."/>
            <person name="Richter M."/>
            <person name="Glockner F.O."/>
            <person name="Brachmann A."/>
            <person name="Schuler D."/>
        </authorList>
    </citation>
    <scope>NUCLEOTIDE SEQUENCE [LARGE SCALE GENOMIC DNA]</scope>
    <source>
        <strain evidence="3">SKK-01</strain>
    </source>
</reference>
<protein>
    <submittedName>
        <fullName evidence="3">DegT/DnrJ/EryC1/StrS aminotransferase</fullName>
        <ecNumber evidence="3">2.6.1.50</ecNumber>
    </submittedName>
</protein>
<comment type="caution">
    <text evidence="3">The sequence shown here is derived from an EMBL/GenBank/DDBJ whole genome shotgun (WGS) entry which is preliminary data.</text>
</comment>
<dbReference type="Gene3D" id="3.40.640.10">
    <property type="entry name" value="Type I PLP-dependent aspartate aminotransferase-like (Major domain)"/>
    <property type="match status" value="1"/>
</dbReference>
<dbReference type="SUPFAM" id="SSF53383">
    <property type="entry name" value="PLP-dependent transferases"/>
    <property type="match status" value="1"/>
</dbReference>
<dbReference type="EMBL" id="JYNY01000232">
    <property type="protein sequence ID" value="KJJ84936.1"/>
    <property type="molecule type" value="Genomic_DNA"/>
</dbReference>
<organism evidence="3 4">
    <name type="scientific">Candidatus Omnitrophus magneticus</name>
    <dbReference type="NCBI Taxonomy" id="1609969"/>
    <lineage>
        <taxon>Bacteria</taxon>
        <taxon>Pseudomonadati</taxon>
        <taxon>Candidatus Omnitrophota</taxon>
        <taxon>Candidatus Omnitrophus</taxon>
    </lineage>
</organism>
<dbReference type="AlphaFoldDB" id="A0A0F0CTR5"/>
<dbReference type="InterPro" id="IPR000653">
    <property type="entry name" value="DegT/StrS_aminotransferase"/>
</dbReference>
<evidence type="ECO:0000313" key="3">
    <source>
        <dbReference type="EMBL" id="KJJ84936.1"/>
    </source>
</evidence>
<keyword evidence="2" id="KW-0663">Pyridoxal phosphate</keyword>
<dbReference type="Pfam" id="PF01041">
    <property type="entry name" value="DegT_DnrJ_EryC1"/>
    <property type="match status" value="1"/>
</dbReference>
<comment type="similarity">
    <text evidence="1 2">Belongs to the DegT/DnrJ/EryC1 family.</text>
</comment>
<dbReference type="GO" id="GO:0000271">
    <property type="term" value="P:polysaccharide biosynthetic process"/>
    <property type="evidence" value="ECO:0007669"/>
    <property type="project" value="TreeGrafter"/>
</dbReference>
<sequence length="400" mass="44901">MKNTWRFGEREFNYVREVLDSGFGSGTSGGMNNRFEQAFAKTIGAKFAITFNSGTSTLHAALDACGVGAGDEVIIPPLTVISDVDVILAQNAVPIFADIDPDTFNMDPADTAKKITKKTKAIMPVSLYGVSCDLDPFMKLAEKHGIYVINDAAQAFMSQYKGRPIAEIAHITSYSLENSKHITTGDGGIVVTNDEVLAEKMRKFGSLGYAALKSKDGRIRLNKDIFQDPTYKRHDAFGYNYRMPEVAAGVGLAQTERIKFFIDLRLGIAKMYEEVIKEIGCKYLIAQKIPAGCNSTYWCYTVKYVREDISWQDFRKKYMEFGGDGIYAAWALIYEETFMATGIFKQRCPHYYKDIEYKKGLCPNAEKVQPSIMQFVNNYGSLDEARPKVEALKKTIQYFK</sequence>
<dbReference type="PANTHER" id="PTHR30244:SF34">
    <property type="entry name" value="DTDP-4-AMINO-4,6-DIDEOXYGALACTOSE TRANSAMINASE"/>
    <property type="match status" value="1"/>
</dbReference>
<dbReference type="Gene3D" id="3.90.1150.10">
    <property type="entry name" value="Aspartate Aminotransferase, domain 1"/>
    <property type="match status" value="1"/>
</dbReference>
<dbReference type="Proteomes" id="UP000033428">
    <property type="component" value="Unassembled WGS sequence"/>
</dbReference>
<dbReference type="InterPro" id="IPR015424">
    <property type="entry name" value="PyrdxlP-dep_Trfase"/>
</dbReference>
<dbReference type="GO" id="GO:0047310">
    <property type="term" value="F:glutamine-scyllo-inositol transaminase activity"/>
    <property type="evidence" value="ECO:0007669"/>
    <property type="project" value="UniProtKB-EC"/>
</dbReference>
<dbReference type="CDD" id="cd00616">
    <property type="entry name" value="AHBA_syn"/>
    <property type="match status" value="1"/>
</dbReference>
<proteinExistence type="inferred from homology"/>
<evidence type="ECO:0000313" key="4">
    <source>
        <dbReference type="Proteomes" id="UP000033428"/>
    </source>
</evidence>
<keyword evidence="3" id="KW-0032">Aminotransferase</keyword>
<dbReference type="InterPro" id="IPR015422">
    <property type="entry name" value="PyrdxlP-dep_Trfase_small"/>
</dbReference>
<evidence type="ECO:0000256" key="2">
    <source>
        <dbReference type="RuleBase" id="RU004508"/>
    </source>
</evidence>
<accession>A0A0F0CTR5</accession>
<evidence type="ECO:0000256" key="1">
    <source>
        <dbReference type="ARBA" id="ARBA00037999"/>
    </source>
</evidence>
<dbReference type="GO" id="GO:0030170">
    <property type="term" value="F:pyridoxal phosphate binding"/>
    <property type="evidence" value="ECO:0007669"/>
    <property type="project" value="TreeGrafter"/>
</dbReference>
<dbReference type="InterPro" id="IPR015421">
    <property type="entry name" value="PyrdxlP-dep_Trfase_major"/>
</dbReference>
<keyword evidence="4" id="KW-1185">Reference proteome</keyword>
<gene>
    <name evidence="3" type="ORF">OMAG_001166</name>
</gene>
<dbReference type="PANTHER" id="PTHR30244">
    <property type="entry name" value="TRANSAMINASE"/>
    <property type="match status" value="1"/>
</dbReference>
<dbReference type="EC" id="2.6.1.50" evidence="3"/>